<dbReference type="Proteomes" id="UP000887576">
    <property type="component" value="Unplaced"/>
</dbReference>
<dbReference type="WBParaSite" id="JU765_v2.g9259.t1">
    <property type="protein sequence ID" value="JU765_v2.g9259.t1"/>
    <property type="gene ID" value="JU765_v2.g9259"/>
</dbReference>
<protein>
    <submittedName>
        <fullName evidence="2">Uncharacterized protein</fullName>
    </submittedName>
</protein>
<reference evidence="2" key="1">
    <citation type="submission" date="2022-11" db="UniProtKB">
        <authorList>
            <consortium name="WormBaseParasite"/>
        </authorList>
    </citation>
    <scope>IDENTIFICATION</scope>
</reference>
<name>A0AC34RRN5_9BILA</name>
<proteinExistence type="predicted"/>
<sequence>YLQQSLEYWINVDINVAIQLNSFIQRVNQSFEQEVFTWEGRQKFLADYITEWMVFDYEFTCKYFLTIKFGDFGSLFDFIFCEHFEVEPEVTFAPEATTQVLYHLPAHVHVSASKPTNQQNTHTYIPCSFTQTHLFLENNI</sequence>
<evidence type="ECO:0000313" key="1">
    <source>
        <dbReference type="Proteomes" id="UP000887576"/>
    </source>
</evidence>
<evidence type="ECO:0000313" key="2">
    <source>
        <dbReference type="WBParaSite" id="JU765_v2.g9259.t1"/>
    </source>
</evidence>
<organism evidence="1 2">
    <name type="scientific">Panagrolaimus sp. JU765</name>
    <dbReference type="NCBI Taxonomy" id="591449"/>
    <lineage>
        <taxon>Eukaryota</taxon>
        <taxon>Metazoa</taxon>
        <taxon>Ecdysozoa</taxon>
        <taxon>Nematoda</taxon>
        <taxon>Chromadorea</taxon>
        <taxon>Rhabditida</taxon>
        <taxon>Tylenchina</taxon>
        <taxon>Panagrolaimomorpha</taxon>
        <taxon>Panagrolaimoidea</taxon>
        <taxon>Panagrolaimidae</taxon>
        <taxon>Panagrolaimus</taxon>
    </lineage>
</organism>
<accession>A0AC34RRN5</accession>